<dbReference type="RefSeq" id="WP_258731460.1">
    <property type="nucleotide sequence ID" value="NZ_JANTHZ010000001.1"/>
</dbReference>
<keyword evidence="3 5" id="KW-0560">Oxidoreductase</keyword>
<dbReference type="CDD" id="cd07088">
    <property type="entry name" value="ALDH_LactADH-AldA"/>
    <property type="match status" value="1"/>
</dbReference>
<evidence type="ECO:0000256" key="4">
    <source>
        <dbReference type="PROSITE-ProRule" id="PRU10007"/>
    </source>
</evidence>
<dbReference type="NCBIfam" id="NF007497">
    <property type="entry name" value="PRK10090.1"/>
    <property type="match status" value="1"/>
</dbReference>
<dbReference type="FunFam" id="3.40.309.10:FF:000009">
    <property type="entry name" value="Aldehyde dehydrogenase A"/>
    <property type="match status" value="1"/>
</dbReference>
<evidence type="ECO:0000256" key="5">
    <source>
        <dbReference type="RuleBase" id="RU003345"/>
    </source>
</evidence>
<dbReference type="InterPro" id="IPR015590">
    <property type="entry name" value="Aldehyde_DH_dom"/>
</dbReference>
<name>A0A9X2P947_9HYPH</name>
<evidence type="ECO:0000259" key="6">
    <source>
        <dbReference type="Pfam" id="PF00171"/>
    </source>
</evidence>
<dbReference type="Pfam" id="PF00171">
    <property type="entry name" value="Aldedh"/>
    <property type="match status" value="1"/>
</dbReference>
<dbReference type="Gene3D" id="3.40.309.10">
    <property type="entry name" value="Aldehyde Dehydrogenase, Chain A, domain 2"/>
    <property type="match status" value="1"/>
</dbReference>
<dbReference type="GO" id="GO:0004777">
    <property type="term" value="F:succinate-semialdehyde dehydrogenase (NAD+) activity"/>
    <property type="evidence" value="ECO:0007669"/>
    <property type="project" value="TreeGrafter"/>
</dbReference>
<dbReference type="AlphaFoldDB" id="A0A9X2P947"/>
<dbReference type="SUPFAM" id="SSF53720">
    <property type="entry name" value="ALDH-like"/>
    <property type="match status" value="1"/>
</dbReference>
<proteinExistence type="inferred from homology"/>
<dbReference type="PROSITE" id="PS00687">
    <property type="entry name" value="ALDEHYDE_DEHYDR_GLU"/>
    <property type="match status" value="1"/>
</dbReference>
<keyword evidence="8" id="KW-1185">Reference proteome</keyword>
<dbReference type="InterPro" id="IPR029510">
    <property type="entry name" value="Ald_DH_CS_GLU"/>
</dbReference>
<dbReference type="EC" id="1.2.1.-" evidence="7"/>
<feature type="domain" description="Aldehyde dehydrogenase" evidence="6">
    <location>
        <begin position="33"/>
        <end position="490"/>
    </location>
</feature>
<sequence length="494" mass="52983">MTKHTPVEGESAIALTQTPATYRNFIDGAFAPETTATIEVTNPADGTLLGRIPDSDAAAVEAAVAAARRAQPAWEKLPAVARAEHLRAISAKLHQNRRALADIVVREQGKIAPLAQIEVDFTADYIDYMAEWARRLEGEVLTSDRPNETVLLLRKPLGVVAGILPWNFPFFLIARKLAPALVTGNTIVIKPSEETPINAFAFAQLVAETDLPAGVFNLVGGRGKTAGEALVTHPGIDMVSFTGSVATGTHIMQTAGRNLTRVNLELGGKAPAIVLADADLDLAAKAIYDSRVINTGQVCNCAERVYVERGVHDALVDRLKTLFEGTRYGDPSKEADLHMGPLVNKAGLDKVAAAVEKAKSDGATIVTGGRIAERPAGFHYEPTLITGARADMDIMRRETFGPVLPIQAVDSLDEAIALSNDSDYGLTSSIFTSNLNSALKASRELKFGETYINRENFEAMQGFHAGRRKSGIGGADGKHGLYEFTETHMVYIQG</sequence>
<comment type="similarity">
    <text evidence="2 5">Belongs to the aldehyde dehydrogenase family.</text>
</comment>
<organism evidence="7 8">
    <name type="scientific">Ancylobacter mangrovi</name>
    <dbReference type="NCBI Taxonomy" id="2972472"/>
    <lineage>
        <taxon>Bacteria</taxon>
        <taxon>Pseudomonadati</taxon>
        <taxon>Pseudomonadota</taxon>
        <taxon>Alphaproteobacteria</taxon>
        <taxon>Hyphomicrobiales</taxon>
        <taxon>Xanthobacteraceae</taxon>
        <taxon>Ancylobacter</taxon>
    </lineage>
</organism>
<dbReference type="Proteomes" id="UP001151088">
    <property type="component" value="Unassembled WGS sequence"/>
</dbReference>
<dbReference type="EMBL" id="JANTHZ010000001">
    <property type="protein sequence ID" value="MCS0494502.1"/>
    <property type="molecule type" value="Genomic_DNA"/>
</dbReference>
<gene>
    <name evidence="7" type="primary">aldA</name>
    <name evidence="7" type="ORF">NVS89_05280</name>
</gene>
<feature type="active site" evidence="4">
    <location>
        <position position="265"/>
    </location>
</feature>
<dbReference type="GO" id="GO:0004030">
    <property type="term" value="F:aldehyde dehydrogenase [NAD(P)+] activity"/>
    <property type="evidence" value="ECO:0007669"/>
    <property type="project" value="UniProtKB-ARBA"/>
</dbReference>
<dbReference type="PROSITE" id="PS00070">
    <property type="entry name" value="ALDEHYDE_DEHYDR_CYS"/>
    <property type="match status" value="1"/>
</dbReference>
<evidence type="ECO:0000256" key="2">
    <source>
        <dbReference type="ARBA" id="ARBA00009986"/>
    </source>
</evidence>
<dbReference type="InterPro" id="IPR050740">
    <property type="entry name" value="Aldehyde_DH_Superfamily"/>
</dbReference>
<comment type="caution">
    <text evidence="7">The sequence shown here is derived from an EMBL/GenBank/DDBJ whole genome shotgun (WGS) entry which is preliminary data.</text>
</comment>
<dbReference type="InterPro" id="IPR016163">
    <property type="entry name" value="Ald_DH_C"/>
</dbReference>
<evidence type="ECO:0000313" key="7">
    <source>
        <dbReference type="EMBL" id="MCS0494502.1"/>
    </source>
</evidence>
<dbReference type="GO" id="GO:0016052">
    <property type="term" value="P:carbohydrate catabolic process"/>
    <property type="evidence" value="ECO:0007669"/>
    <property type="project" value="UniProtKB-ARBA"/>
</dbReference>
<dbReference type="PANTHER" id="PTHR43353:SF5">
    <property type="entry name" value="SUCCINATE-SEMIALDEHYDE DEHYDROGENASE, MITOCHONDRIAL"/>
    <property type="match status" value="1"/>
</dbReference>
<evidence type="ECO:0000313" key="8">
    <source>
        <dbReference type="Proteomes" id="UP001151088"/>
    </source>
</evidence>
<dbReference type="GO" id="GO:0042802">
    <property type="term" value="F:identical protein binding"/>
    <property type="evidence" value="ECO:0007669"/>
    <property type="project" value="UniProtKB-ARBA"/>
</dbReference>
<evidence type="ECO:0000256" key="1">
    <source>
        <dbReference type="ARBA" id="ARBA00004921"/>
    </source>
</evidence>
<dbReference type="Gene3D" id="3.40.605.10">
    <property type="entry name" value="Aldehyde Dehydrogenase, Chain A, domain 1"/>
    <property type="match status" value="1"/>
</dbReference>
<dbReference type="InterPro" id="IPR016160">
    <property type="entry name" value="Ald_DH_CS_CYS"/>
</dbReference>
<comment type="pathway">
    <text evidence="1">Carbohydrate degradation.</text>
</comment>
<evidence type="ECO:0000256" key="3">
    <source>
        <dbReference type="ARBA" id="ARBA00023002"/>
    </source>
</evidence>
<dbReference type="FunFam" id="3.40.605.10:FF:000022">
    <property type="entry name" value="Aldehyde dehydrogenase A"/>
    <property type="match status" value="1"/>
</dbReference>
<reference evidence="7" key="1">
    <citation type="submission" date="2022-08" db="EMBL/GenBank/DDBJ databases">
        <authorList>
            <person name="Li F."/>
        </authorList>
    </citation>
    <scope>NUCLEOTIDE SEQUENCE</scope>
    <source>
        <strain evidence="7">MQZ15Z-1</strain>
    </source>
</reference>
<protein>
    <submittedName>
        <fullName evidence="7">Aldehyde dehydrogenase</fullName>
        <ecNumber evidence="7">1.2.1.-</ecNumber>
    </submittedName>
</protein>
<dbReference type="PANTHER" id="PTHR43353">
    <property type="entry name" value="SUCCINATE-SEMIALDEHYDE DEHYDROGENASE, MITOCHONDRIAL"/>
    <property type="match status" value="1"/>
</dbReference>
<dbReference type="GO" id="GO:0005829">
    <property type="term" value="C:cytosol"/>
    <property type="evidence" value="ECO:0007669"/>
    <property type="project" value="TreeGrafter"/>
</dbReference>
<dbReference type="GO" id="GO:0009450">
    <property type="term" value="P:gamma-aminobutyric acid catabolic process"/>
    <property type="evidence" value="ECO:0007669"/>
    <property type="project" value="TreeGrafter"/>
</dbReference>
<accession>A0A9X2P947</accession>
<dbReference type="InterPro" id="IPR016162">
    <property type="entry name" value="Ald_DH_N"/>
</dbReference>
<dbReference type="InterPro" id="IPR016161">
    <property type="entry name" value="Ald_DH/histidinol_DH"/>
</dbReference>